<dbReference type="PANTHER" id="PTHR43537:SF45">
    <property type="entry name" value="GNTR FAMILY REGULATORY PROTEIN"/>
    <property type="match status" value="1"/>
</dbReference>
<evidence type="ECO:0000313" key="6">
    <source>
        <dbReference type="Proteomes" id="UP000276982"/>
    </source>
</evidence>
<keyword evidence="3" id="KW-0804">Transcription</keyword>
<dbReference type="PANTHER" id="PTHR43537">
    <property type="entry name" value="TRANSCRIPTIONAL REGULATOR, GNTR FAMILY"/>
    <property type="match status" value="1"/>
</dbReference>
<dbReference type="AlphaFoldDB" id="A0A3P3Q7B9"/>
<keyword evidence="1" id="KW-0805">Transcription regulation</keyword>
<dbReference type="RefSeq" id="WP_124952378.1">
    <property type="nucleotide sequence ID" value="NZ_RRCM01000001.1"/>
</dbReference>
<dbReference type="Proteomes" id="UP000276982">
    <property type="component" value="Unassembled WGS sequence"/>
</dbReference>
<dbReference type="InterPro" id="IPR036390">
    <property type="entry name" value="WH_DNA-bd_sf"/>
</dbReference>
<dbReference type="Pfam" id="PF00392">
    <property type="entry name" value="GntR"/>
    <property type="match status" value="1"/>
</dbReference>
<organism evidence="5 6">
    <name type="scientific">Lachnoanaerobaculum orale</name>
    <dbReference type="NCBI Taxonomy" id="979627"/>
    <lineage>
        <taxon>Bacteria</taxon>
        <taxon>Bacillati</taxon>
        <taxon>Bacillota</taxon>
        <taxon>Clostridia</taxon>
        <taxon>Lachnospirales</taxon>
        <taxon>Lachnospiraceae</taxon>
        <taxon>Lachnoanaerobaculum</taxon>
    </lineage>
</organism>
<dbReference type="Gene3D" id="1.10.10.10">
    <property type="entry name" value="Winged helix-like DNA-binding domain superfamily/Winged helix DNA-binding domain"/>
    <property type="match status" value="1"/>
</dbReference>
<evidence type="ECO:0000259" key="4">
    <source>
        <dbReference type="PROSITE" id="PS50949"/>
    </source>
</evidence>
<comment type="caution">
    <text evidence="5">The sequence shown here is derived from an EMBL/GenBank/DDBJ whole genome shotgun (WGS) entry which is preliminary data.</text>
</comment>
<dbReference type="SUPFAM" id="SSF46785">
    <property type="entry name" value="Winged helix' DNA-binding domain"/>
    <property type="match status" value="1"/>
</dbReference>
<protein>
    <submittedName>
        <fullName evidence="5">GntR family transcriptional regulator</fullName>
    </submittedName>
</protein>
<evidence type="ECO:0000256" key="3">
    <source>
        <dbReference type="ARBA" id="ARBA00023163"/>
    </source>
</evidence>
<dbReference type="InterPro" id="IPR036388">
    <property type="entry name" value="WH-like_DNA-bd_sf"/>
</dbReference>
<evidence type="ECO:0000313" key="5">
    <source>
        <dbReference type="EMBL" id="RRJ17005.1"/>
    </source>
</evidence>
<dbReference type="PROSITE" id="PS50949">
    <property type="entry name" value="HTH_GNTR"/>
    <property type="match status" value="1"/>
</dbReference>
<accession>A0A3P3Q7B9</accession>
<dbReference type="EMBL" id="RRCM01000001">
    <property type="protein sequence ID" value="RRJ17005.1"/>
    <property type="molecule type" value="Genomic_DNA"/>
</dbReference>
<sequence length="242" mass="28173">MSLEKQLSKFSNKFILKRPSEDTRQYVYRILSTLILNMVLMPGQRMNEQELASLMNVSRTPLHDTFPKLSRNRLVDIIPMKGAFVSKVNKNGIKDSIWLNEHLCVSIIHGIFISDAKKSELDILHEILSQLEYNYIHGDFLRASRSLGQFFNHLFILGGDFEKLWRSLYEYEADLFRLYSLALKNPILSKRIYKTLYALTDALINRDNDLACHIFSKHMEDVLNMTDIIISEEPNLFIDVIA</sequence>
<dbReference type="GO" id="GO:0003700">
    <property type="term" value="F:DNA-binding transcription factor activity"/>
    <property type="evidence" value="ECO:0007669"/>
    <property type="project" value="InterPro"/>
</dbReference>
<keyword evidence="2" id="KW-0238">DNA-binding</keyword>
<proteinExistence type="predicted"/>
<name>A0A3P3Q7B9_9FIRM</name>
<keyword evidence="6" id="KW-1185">Reference proteome</keyword>
<dbReference type="InterPro" id="IPR000524">
    <property type="entry name" value="Tscrpt_reg_HTH_GntR"/>
</dbReference>
<dbReference type="GO" id="GO:0003677">
    <property type="term" value="F:DNA binding"/>
    <property type="evidence" value="ECO:0007669"/>
    <property type="project" value="UniProtKB-KW"/>
</dbReference>
<evidence type="ECO:0000256" key="2">
    <source>
        <dbReference type="ARBA" id="ARBA00023125"/>
    </source>
</evidence>
<feature type="domain" description="HTH gntR-type" evidence="4">
    <location>
        <begin position="21"/>
        <end position="88"/>
    </location>
</feature>
<evidence type="ECO:0000256" key="1">
    <source>
        <dbReference type="ARBA" id="ARBA00023015"/>
    </source>
</evidence>
<gene>
    <name evidence="5" type="ORF">EHW90_08495</name>
</gene>
<dbReference type="SMART" id="SM00345">
    <property type="entry name" value="HTH_GNTR"/>
    <property type="match status" value="1"/>
</dbReference>
<reference evidence="5 6" key="1">
    <citation type="submission" date="2018-11" db="EMBL/GenBank/DDBJ databases">
        <title>Genome sequencing of Lachnoanaerobaculum orale DSM 24553T.</title>
        <authorList>
            <person name="Kook J.-K."/>
            <person name="Park S.-N."/>
            <person name="Lim Y.K."/>
        </authorList>
    </citation>
    <scope>NUCLEOTIDE SEQUENCE [LARGE SCALE GENOMIC DNA]</scope>
    <source>
        <strain evidence="5 6">DSM 24553</strain>
    </source>
</reference>